<evidence type="ECO:0000313" key="2">
    <source>
        <dbReference type="Proteomes" id="UP000789525"/>
    </source>
</evidence>
<keyword evidence="2" id="KW-1185">Reference proteome</keyword>
<sequence length="76" mass="8605">MLQATPASNTPFSRRFSLSAFVNSRKLLQLENAYSIGNGTQFDLKLLIGIMLRSKQHELNIRIRGMQISLRLTKGL</sequence>
<proteinExistence type="predicted"/>
<comment type="caution">
    <text evidence="1">The sequence shown here is derived from an EMBL/GenBank/DDBJ whole genome shotgun (WGS) entry which is preliminary data.</text>
</comment>
<dbReference type="Proteomes" id="UP000789525">
    <property type="component" value="Unassembled WGS sequence"/>
</dbReference>
<reference evidence="1" key="1">
    <citation type="submission" date="2021-06" db="EMBL/GenBank/DDBJ databases">
        <authorList>
            <person name="Kallberg Y."/>
            <person name="Tangrot J."/>
            <person name="Rosling A."/>
        </authorList>
    </citation>
    <scope>NUCLEOTIDE SEQUENCE</scope>
    <source>
        <strain evidence="1">CL356</strain>
    </source>
</reference>
<organism evidence="1 2">
    <name type="scientific">Acaulospora colombiana</name>
    <dbReference type="NCBI Taxonomy" id="27376"/>
    <lineage>
        <taxon>Eukaryota</taxon>
        <taxon>Fungi</taxon>
        <taxon>Fungi incertae sedis</taxon>
        <taxon>Mucoromycota</taxon>
        <taxon>Glomeromycotina</taxon>
        <taxon>Glomeromycetes</taxon>
        <taxon>Diversisporales</taxon>
        <taxon>Acaulosporaceae</taxon>
        <taxon>Acaulospora</taxon>
    </lineage>
</organism>
<protein>
    <submittedName>
        <fullName evidence="1">3003_t:CDS:1</fullName>
    </submittedName>
</protein>
<gene>
    <name evidence="1" type="ORF">ACOLOM_LOCUS1725</name>
</gene>
<evidence type="ECO:0000313" key="1">
    <source>
        <dbReference type="EMBL" id="CAG8474324.1"/>
    </source>
</evidence>
<accession>A0ACA9KHT8</accession>
<dbReference type="EMBL" id="CAJVPT010002056">
    <property type="protein sequence ID" value="CAG8474324.1"/>
    <property type="molecule type" value="Genomic_DNA"/>
</dbReference>
<name>A0ACA9KHT8_9GLOM</name>